<dbReference type="Pfam" id="PF00561">
    <property type="entry name" value="Abhydrolase_1"/>
    <property type="match status" value="1"/>
</dbReference>
<feature type="domain" description="AB hydrolase-1" evidence="1">
    <location>
        <begin position="24"/>
        <end position="138"/>
    </location>
</feature>
<proteinExistence type="predicted"/>
<evidence type="ECO:0000259" key="1">
    <source>
        <dbReference type="Pfam" id="PF00561"/>
    </source>
</evidence>
<dbReference type="Proteomes" id="UP001501676">
    <property type="component" value="Unassembled WGS sequence"/>
</dbReference>
<dbReference type="RefSeq" id="WP_345726045.1">
    <property type="nucleotide sequence ID" value="NZ_BAAAYN010000001.1"/>
</dbReference>
<dbReference type="InterPro" id="IPR029058">
    <property type="entry name" value="AB_hydrolase_fold"/>
</dbReference>
<dbReference type="PANTHER" id="PTHR43433">
    <property type="entry name" value="HYDROLASE, ALPHA/BETA FOLD FAMILY PROTEIN"/>
    <property type="match status" value="1"/>
</dbReference>
<comment type="caution">
    <text evidence="2">The sequence shown here is derived from an EMBL/GenBank/DDBJ whole genome shotgun (WGS) entry which is preliminary data.</text>
</comment>
<dbReference type="Gene3D" id="3.40.50.1820">
    <property type="entry name" value="alpha/beta hydrolase"/>
    <property type="match status" value="1"/>
</dbReference>
<sequence>MLRAAVRADRDVRLEYEVRGSGEPLILLHGGLCAGSFRCLLERPELAGERRLIRYHRVGYAGSDRIDGPVSVGDQAAHCWSLMRHLGLGRADVVGHSSSADIALQLALDHPAAVRSLALLETALLTVPTGPFAGDAMRHYQAGEKAAAVDVWLRGVAGPDYREALERVEPGAFDQAVGDADTFFGQELPAVRDWPFGPDEARRVEQPVLLVLGARSHEVSPVFGRRHELLRAWLPRAEPFVLADASHLLHVQNPAGMAEGLARFLAHR</sequence>
<keyword evidence="3" id="KW-1185">Reference proteome</keyword>
<evidence type="ECO:0000313" key="3">
    <source>
        <dbReference type="Proteomes" id="UP001501676"/>
    </source>
</evidence>
<reference evidence="3" key="1">
    <citation type="journal article" date="2019" name="Int. J. Syst. Evol. Microbiol.">
        <title>The Global Catalogue of Microorganisms (GCM) 10K type strain sequencing project: providing services to taxonomists for standard genome sequencing and annotation.</title>
        <authorList>
            <consortium name="The Broad Institute Genomics Platform"/>
            <consortium name="The Broad Institute Genome Sequencing Center for Infectious Disease"/>
            <person name="Wu L."/>
            <person name="Ma J."/>
        </authorList>
    </citation>
    <scope>NUCLEOTIDE SEQUENCE [LARGE SCALE GENOMIC DNA]</scope>
    <source>
        <strain evidence="3">JCM 9458</strain>
    </source>
</reference>
<accession>A0ABP6SP86</accession>
<gene>
    <name evidence="2" type="ORF">GCM10020369_02410</name>
</gene>
<dbReference type="EMBL" id="BAAAYN010000001">
    <property type="protein sequence ID" value="GAA3382052.1"/>
    <property type="molecule type" value="Genomic_DNA"/>
</dbReference>
<dbReference type="InterPro" id="IPR000073">
    <property type="entry name" value="AB_hydrolase_1"/>
</dbReference>
<protein>
    <recommendedName>
        <fullName evidence="1">AB hydrolase-1 domain-containing protein</fullName>
    </recommendedName>
</protein>
<dbReference type="SUPFAM" id="SSF53474">
    <property type="entry name" value="alpha/beta-Hydrolases"/>
    <property type="match status" value="1"/>
</dbReference>
<dbReference type="InterPro" id="IPR050471">
    <property type="entry name" value="AB_hydrolase"/>
</dbReference>
<evidence type="ECO:0000313" key="2">
    <source>
        <dbReference type="EMBL" id="GAA3382052.1"/>
    </source>
</evidence>
<organism evidence="2 3">
    <name type="scientific">Cryptosporangium minutisporangium</name>
    <dbReference type="NCBI Taxonomy" id="113569"/>
    <lineage>
        <taxon>Bacteria</taxon>
        <taxon>Bacillati</taxon>
        <taxon>Actinomycetota</taxon>
        <taxon>Actinomycetes</taxon>
        <taxon>Cryptosporangiales</taxon>
        <taxon>Cryptosporangiaceae</taxon>
        <taxon>Cryptosporangium</taxon>
    </lineage>
</organism>
<name>A0ABP6SP86_9ACTN</name>
<dbReference type="PANTHER" id="PTHR43433:SF5">
    <property type="entry name" value="AB HYDROLASE-1 DOMAIN-CONTAINING PROTEIN"/>
    <property type="match status" value="1"/>
</dbReference>